<comment type="caution">
    <text evidence="1">The sequence shown here is derived from an EMBL/GenBank/DDBJ whole genome shotgun (WGS) entry which is preliminary data.</text>
</comment>
<dbReference type="AlphaFoldDB" id="A0A4Z2HA12"/>
<dbReference type="EMBL" id="SRLO01000293">
    <property type="protein sequence ID" value="TNN62441.1"/>
    <property type="molecule type" value="Genomic_DNA"/>
</dbReference>
<gene>
    <name evidence="1" type="ORF">EYF80_027349</name>
</gene>
<proteinExistence type="predicted"/>
<organism evidence="1 2">
    <name type="scientific">Liparis tanakae</name>
    <name type="common">Tanaka's snailfish</name>
    <dbReference type="NCBI Taxonomy" id="230148"/>
    <lineage>
        <taxon>Eukaryota</taxon>
        <taxon>Metazoa</taxon>
        <taxon>Chordata</taxon>
        <taxon>Craniata</taxon>
        <taxon>Vertebrata</taxon>
        <taxon>Euteleostomi</taxon>
        <taxon>Actinopterygii</taxon>
        <taxon>Neopterygii</taxon>
        <taxon>Teleostei</taxon>
        <taxon>Neoteleostei</taxon>
        <taxon>Acanthomorphata</taxon>
        <taxon>Eupercaria</taxon>
        <taxon>Perciformes</taxon>
        <taxon>Cottioidei</taxon>
        <taxon>Cottales</taxon>
        <taxon>Liparidae</taxon>
        <taxon>Liparis</taxon>
    </lineage>
</organism>
<keyword evidence="2" id="KW-1185">Reference proteome</keyword>
<dbReference type="Proteomes" id="UP000314294">
    <property type="component" value="Unassembled WGS sequence"/>
</dbReference>
<evidence type="ECO:0000313" key="2">
    <source>
        <dbReference type="Proteomes" id="UP000314294"/>
    </source>
</evidence>
<evidence type="ECO:0000313" key="1">
    <source>
        <dbReference type="EMBL" id="TNN62441.1"/>
    </source>
</evidence>
<reference evidence="1 2" key="1">
    <citation type="submission" date="2019-03" db="EMBL/GenBank/DDBJ databases">
        <title>First draft genome of Liparis tanakae, snailfish: a comprehensive survey of snailfish specific genes.</title>
        <authorList>
            <person name="Kim W."/>
            <person name="Song I."/>
            <person name="Jeong J.-H."/>
            <person name="Kim D."/>
            <person name="Kim S."/>
            <person name="Ryu S."/>
            <person name="Song J.Y."/>
            <person name="Lee S.K."/>
        </authorList>
    </citation>
    <scope>NUCLEOTIDE SEQUENCE [LARGE SCALE GENOMIC DNA]</scope>
    <source>
        <tissue evidence="1">Muscle</tissue>
    </source>
</reference>
<name>A0A4Z2HA12_9TELE</name>
<protein>
    <submittedName>
        <fullName evidence="1">Uncharacterized protein</fullName>
    </submittedName>
</protein>
<accession>A0A4Z2HA12</accession>
<sequence>MFCFKGRPEGRGNRLRPRGASRVLQRQLVQAHDRVNATGVVSILLELFCKTLRATEAAQASRLHLNVISISSRMATDPSL</sequence>